<dbReference type="Proteomes" id="UP000245910">
    <property type="component" value="Chromosome IIII"/>
</dbReference>
<proteinExistence type="predicted"/>
<protein>
    <submittedName>
        <fullName evidence="1">Uncharacterized protein</fullName>
    </submittedName>
</protein>
<keyword evidence="2" id="KW-1185">Reference proteome</keyword>
<organism evidence="1 2">
    <name type="scientific">Fusarium venenatum</name>
    <dbReference type="NCBI Taxonomy" id="56646"/>
    <lineage>
        <taxon>Eukaryota</taxon>
        <taxon>Fungi</taxon>
        <taxon>Dikarya</taxon>
        <taxon>Ascomycota</taxon>
        <taxon>Pezizomycotina</taxon>
        <taxon>Sordariomycetes</taxon>
        <taxon>Hypocreomycetidae</taxon>
        <taxon>Hypocreales</taxon>
        <taxon>Nectriaceae</taxon>
        <taxon>Fusarium</taxon>
    </lineage>
</organism>
<dbReference type="AlphaFoldDB" id="A0A2L2SS20"/>
<sequence>MARRYNSQAPTAVLHHFNHTGFATSGIKASICVDGNHNAIPWTRSRDRQDIMEHTWLSLEVAQGEDGRKADGQALLQDVTAFNLLCRASSTRGYFELGNHCNDQIFQSLLEEWPSRDDIRQNFNDHGSFWGDYEHRDRRPVTLEPAHDGALSWDHPMNILEDIGIGTPGPLALVALSLFGNGSFFHLASERPQKDMNSTMREICQSENYPFQRLGVENMYYNRLCAGGAGSSQYRQEYPPMGNYHGKVNYEVLPIFVARVLETFRHPKEAESLLYMGMFFANEVLLRESATVFGTVQSRSIYSSPGWTILKPRKTTTMIVVISTLIVV</sequence>
<accession>A0A2L2SS20</accession>
<reference evidence="2" key="1">
    <citation type="submission" date="2014-10" db="EMBL/GenBank/DDBJ databases">
        <authorList>
            <person name="King R."/>
        </authorList>
    </citation>
    <scope>NUCLEOTIDE SEQUENCE [LARGE SCALE GENOMIC DNA]</scope>
    <source>
        <strain evidence="2">A3/5</strain>
    </source>
</reference>
<evidence type="ECO:0000313" key="2">
    <source>
        <dbReference type="Proteomes" id="UP000245910"/>
    </source>
</evidence>
<dbReference type="EMBL" id="LN649232">
    <property type="protein sequence ID" value="CEI39871.1"/>
    <property type="molecule type" value="Genomic_DNA"/>
</dbReference>
<name>A0A2L2SS20_9HYPO</name>
<evidence type="ECO:0000313" key="1">
    <source>
        <dbReference type="EMBL" id="CEI39871.1"/>
    </source>
</evidence>